<dbReference type="InterPro" id="IPR046887">
    <property type="entry name" value="RsmE_PUA-like"/>
</dbReference>
<evidence type="ECO:0000313" key="16">
    <source>
        <dbReference type="Proteomes" id="UP000198741"/>
    </source>
</evidence>
<dbReference type="InterPro" id="IPR029026">
    <property type="entry name" value="tRNA_m1G_MTases_N"/>
</dbReference>
<keyword evidence="16" id="KW-1185">Reference proteome</keyword>
<dbReference type="FunFam" id="3.40.1280.10:FF:000023">
    <property type="entry name" value="Ribosomal RNA small subunit methyltransferase E"/>
    <property type="match status" value="1"/>
</dbReference>
<evidence type="ECO:0000256" key="2">
    <source>
        <dbReference type="ARBA" id="ARBA00005528"/>
    </source>
</evidence>
<keyword evidence="9 12" id="KW-0949">S-adenosyl-L-methionine</keyword>
<dbReference type="SUPFAM" id="SSF88697">
    <property type="entry name" value="PUA domain-like"/>
    <property type="match status" value="1"/>
</dbReference>
<evidence type="ECO:0000256" key="3">
    <source>
        <dbReference type="ARBA" id="ARBA00012328"/>
    </source>
</evidence>
<evidence type="ECO:0000256" key="9">
    <source>
        <dbReference type="ARBA" id="ARBA00022691"/>
    </source>
</evidence>
<comment type="catalytic activity">
    <reaction evidence="11 12">
        <text>uridine(1498) in 16S rRNA + S-adenosyl-L-methionine = N(3)-methyluridine(1498) in 16S rRNA + S-adenosyl-L-homocysteine + H(+)</text>
        <dbReference type="Rhea" id="RHEA:42920"/>
        <dbReference type="Rhea" id="RHEA-COMP:10283"/>
        <dbReference type="Rhea" id="RHEA-COMP:10284"/>
        <dbReference type="ChEBI" id="CHEBI:15378"/>
        <dbReference type="ChEBI" id="CHEBI:57856"/>
        <dbReference type="ChEBI" id="CHEBI:59789"/>
        <dbReference type="ChEBI" id="CHEBI:65315"/>
        <dbReference type="ChEBI" id="CHEBI:74502"/>
        <dbReference type="EC" id="2.1.1.193"/>
    </reaction>
</comment>
<dbReference type="InterPro" id="IPR029028">
    <property type="entry name" value="Alpha/beta_knot_MTases"/>
</dbReference>
<keyword evidence="5 12" id="KW-0963">Cytoplasm</keyword>
<organism evidence="15 16">
    <name type="scientific">Nakamurella panacisegetis</name>
    <dbReference type="NCBI Taxonomy" id="1090615"/>
    <lineage>
        <taxon>Bacteria</taxon>
        <taxon>Bacillati</taxon>
        <taxon>Actinomycetota</taxon>
        <taxon>Actinomycetes</taxon>
        <taxon>Nakamurellales</taxon>
        <taxon>Nakamurellaceae</taxon>
        <taxon>Nakamurella</taxon>
    </lineage>
</organism>
<sequence>MTGAPPPDTSGLSRPFFLVPTVPGPGPYRLDGAEGRHASVVRRMRVGEELVLTDGTGALAVAAVTAVDRASVQLDVSATEQTAPPAVTVTLVQALPKGERSELAVDLATEAGVDALVPWSASRCVARWTADKTVKGVQRWQTVAREAAKQSRRPTVPVVAPLASTAGVATLISGAAGALVLHEAGSVPITEAVLPSSGELVLVVGPEGGVSPEELAAFREAGAQVVRLGREVLRTSTAGAVALGALGVLAHRWADRAASS</sequence>
<evidence type="ECO:0000256" key="5">
    <source>
        <dbReference type="ARBA" id="ARBA00022490"/>
    </source>
</evidence>
<feature type="domain" description="Ribosomal RNA small subunit methyltransferase E PUA-like" evidence="14">
    <location>
        <begin position="30"/>
        <end position="76"/>
    </location>
</feature>
<evidence type="ECO:0000256" key="10">
    <source>
        <dbReference type="ARBA" id="ARBA00025699"/>
    </source>
</evidence>
<dbReference type="STRING" id="1090615.SAMN04515671_0178"/>
<dbReference type="CDD" id="cd18084">
    <property type="entry name" value="RsmE-like"/>
    <property type="match status" value="1"/>
</dbReference>
<evidence type="ECO:0000259" key="14">
    <source>
        <dbReference type="Pfam" id="PF20260"/>
    </source>
</evidence>
<evidence type="ECO:0000256" key="1">
    <source>
        <dbReference type="ARBA" id="ARBA00004496"/>
    </source>
</evidence>
<comment type="function">
    <text evidence="10 12">Specifically methylates the N3 position of the uracil ring of uridine 1498 (m3U1498) in 16S rRNA. Acts on the fully assembled 30S ribosomal subunit.</text>
</comment>
<dbReference type="PIRSF" id="PIRSF015601">
    <property type="entry name" value="MTase_slr0722"/>
    <property type="match status" value="1"/>
</dbReference>
<dbReference type="Pfam" id="PF04452">
    <property type="entry name" value="Methyltrans_RNA"/>
    <property type="match status" value="1"/>
</dbReference>
<evidence type="ECO:0000256" key="6">
    <source>
        <dbReference type="ARBA" id="ARBA00022552"/>
    </source>
</evidence>
<dbReference type="Pfam" id="PF20260">
    <property type="entry name" value="PUA_4"/>
    <property type="match status" value="1"/>
</dbReference>
<dbReference type="EC" id="2.1.1.193" evidence="3 12"/>
<name>A0A1H0HR67_9ACTN</name>
<gene>
    <name evidence="15" type="ORF">SAMN04515671_0178</name>
</gene>
<keyword evidence="6 12" id="KW-0698">rRNA processing</keyword>
<dbReference type="InterPro" id="IPR015947">
    <property type="entry name" value="PUA-like_sf"/>
</dbReference>
<comment type="similarity">
    <text evidence="2 12">Belongs to the RNA methyltransferase RsmE family.</text>
</comment>
<comment type="subcellular location">
    <subcellularLocation>
        <location evidence="1 12">Cytoplasm</location>
    </subcellularLocation>
</comment>
<dbReference type="AlphaFoldDB" id="A0A1H0HR67"/>
<dbReference type="SUPFAM" id="SSF75217">
    <property type="entry name" value="alpha/beta knot"/>
    <property type="match status" value="1"/>
</dbReference>
<evidence type="ECO:0000256" key="11">
    <source>
        <dbReference type="ARBA" id="ARBA00047944"/>
    </source>
</evidence>
<dbReference type="Gene3D" id="3.40.1280.10">
    <property type="match status" value="1"/>
</dbReference>
<keyword evidence="7 12" id="KW-0489">Methyltransferase</keyword>
<dbReference type="GO" id="GO:0070042">
    <property type="term" value="F:rRNA (uridine-N3-)-methyltransferase activity"/>
    <property type="evidence" value="ECO:0007669"/>
    <property type="project" value="TreeGrafter"/>
</dbReference>
<dbReference type="GO" id="GO:0005737">
    <property type="term" value="C:cytoplasm"/>
    <property type="evidence" value="ECO:0007669"/>
    <property type="project" value="UniProtKB-SubCell"/>
</dbReference>
<evidence type="ECO:0000313" key="15">
    <source>
        <dbReference type="EMBL" id="SDO21624.1"/>
    </source>
</evidence>
<dbReference type="InterPro" id="IPR046886">
    <property type="entry name" value="RsmE_MTase_dom"/>
</dbReference>
<evidence type="ECO:0000256" key="8">
    <source>
        <dbReference type="ARBA" id="ARBA00022679"/>
    </source>
</evidence>
<evidence type="ECO:0000259" key="13">
    <source>
        <dbReference type="Pfam" id="PF04452"/>
    </source>
</evidence>
<proteinExistence type="inferred from homology"/>
<feature type="domain" description="Ribosomal RNA small subunit methyltransferase E methyltransferase" evidence="13">
    <location>
        <begin position="86"/>
        <end position="246"/>
    </location>
</feature>
<dbReference type="PANTHER" id="PTHR30027:SF3">
    <property type="entry name" value="16S RRNA (URACIL(1498)-N(3))-METHYLTRANSFERASE"/>
    <property type="match status" value="1"/>
</dbReference>
<dbReference type="EMBL" id="LT629710">
    <property type="protein sequence ID" value="SDO21624.1"/>
    <property type="molecule type" value="Genomic_DNA"/>
</dbReference>
<dbReference type="Gene3D" id="2.40.240.20">
    <property type="entry name" value="Hypothetical PUA domain-like, domain 1"/>
    <property type="match status" value="1"/>
</dbReference>
<evidence type="ECO:0000256" key="4">
    <source>
        <dbReference type="ARBA" id="ARBA00013673"/>
    </source>
</evidence>
<accession>A0A1H0HR67</accession>
<dbReference type="NCBIfam" id="TIGR00046">
    <property type="entry name" value="RsmE family RNA methyltransferase"/>
    <property type="match status" value="1"/>
</dbReference>
<dbReference type="RefSeq" id="WP_231988285.1">
    <property type="nucleotide sequence ID" value="NZ_LT629710.1"/>
</dbReference>
<protein>
    <recommendedName>
        <fullName evidence="4 12">Ribosomal RNA small subunit methyltransferase E</fullName>
        <ecNumber evidence="3 12">2.1.1.193</ecNumber>
    </recommendedName>
</protein>
<dbReference type="GO" id="GO:0070475">
    <property type="term" value="P:rRNA base methylation"/>
    <property type="evidence" value="ECO:0007669"/>
    <property type="project" value="TreeGrafter"/>
</dbReference>
<evidence type="ECO:0000256" key="7">
    <source>
        <dbReference type="ARBA" id="ARBA00022603"/>
    </source>
</evidence>
<dbReference type="InterPro" id="IPR006700">
    <property type="entry name" value="RsmE"/>
</dbReference>
<reference evidence="15 16" key="1">
    <citation type="submission" date="2016-10" db="EMBL/GenBank/DDBJ databases">
        <authorList>
            <person name="de Groot N.N."/>
        </authorList>
    </citation>
    <scope>NUCLEOTIDE SEQUENCE [LARGE SCALE GENOMIC DNA]</scope>
    <source>
        <strain evidence="16">P4-7,KCTC 19426,CECT 7604</strain>
    </source>
</reference>
<evidence type="ECO:0000256" key="12">
    <source>
        <dbReference type="PIRNR" id="PIRNR015601"/>
    </source>
</evidence>
<keyword evidence="8 12" id="KW-0808">Transferase</keyword>
<dbReference type="PANTHER" id="PTHR30027">
    <property type="entry name" value="RIBOSOMAL RNA SMALL SUBUNIT METHYLTRANSFERASE E"/>
    <property type="match status" value="1"/>
</dbReference>
<dbReference type="Proteomes" id="UP000198741">
    <property type="component" value="Chromosome I"/>
</dbReference>
<dbReference type="NCBIfam" id="NF008693">
    <property type="entry name" value="PRK11713.2-3"/>
    <property type="match status" value="1"/>
</dbReference>